<dbReference type="SUPFAM" id="SSF52172">
    <property type="entry name" value="CheY-like"/>
    <property type="match status" value="1"/>
</dbReference>
<keyword evidence="1 2" id="KW-0597">Phosphoprotein</keyword>
<dbReference type="InterPro" id="IPR050595">
    <property type="entry name" value="Bact_response_regulator"/>
</dbReference>
<evidence type="ECO:0000256" key="3">
    <source>
        <dbReference type="SAM" id="MobiDB-lite"/>
    </source>
</evidence>
<evidence type="ECO:0000259" key="4">
    <source>
        <dbReference type="PROSITE" id="PS50110"/>
    </source>
</evidence>
<evidence type="ECO:0000313" key="6">
    <source>
        <dbReference type="Proteomes" id="UP000318405"/>
    </source>
</evidence>
<proteinExistence type="predicted"/>
<dbReference type="Gene3D" id="3.40.50.2300">
    <property type="match status" value="1"/>
</dbReference>
<dbReference type="GO" id="GO:0000160">
    <property type="term" value="P:phosphorelay signal transduction system"/>
    <property type="evidence" value="ECO:0007669"/>
    <property type="project" value="InterPro"/>
</dbReference>
<feature type="modified residue" description="4-aspartylphosphate" evidence="2">
    <location>
        <position position="135"/>
    </location>
</feature>
<dbReference type="OrthoDB" id="9800897at2"/>
<sequence length="212" mass="23200">MLRYTREPSRQAFPIIVMKSTYRQPPSRPRATAARSPGAPGWSRHPLSWAPARGPGLGQPGGRPRLWLPRATANDGLKPWPLRGLRVLLVDDSHETLEAFSALLRLEGAQVCTAQGGAEAVLRADAQDFDLILSDIGMPGMDGYALIRALRERPRTRDVPAFALSGFGDREGIERALKGGFQAYLPKPVTLEALREAMGRTRRGGPLEDVET</sequence>
<dbReference type="AlphaFoldDB" id="A0A556AS73"/>
<dbReference type="Proteomes" id="UP000318405">
    <property type="component" value="Unassembled WGS sequence"/>
</dbReference>
<dbReference type="PANTHER" id="PTHR44591:SF23">
    <property type="entry name" value="CHEY SUBFAMILY"/>
    <property type="match status" value="1"/>
</dbReference>
<protein>
    <submittedName>
        <fullName evidence="5">Response regulator</fullName>
    </submittedName>
</protein>
<dbReference type="SMART" id="SM00448">
    <property type="entry name" value="REC"/>
    <property type="match status" value="1"/>
</dbReference>
<feature type="region of interest" description="Disordered" evidence="3">
    <location>
        <begin position="21"/>
        <end position="62"/>
    </location>
</feature>
<keyword evidence="6" id="KW-1185">Reference proteome</keyword>
<evidence type="ECO:0000256" key="1">
    <source>
        <dbReference type="ARBA" id="ARBA00022553"/>
    </source>
</evidence>
<dbReference type="PROSITE" id="PS50110">
    <property type="entry name" value="RESPONSE_REGULATORY"/>
    <property type="match status" value="1"/>
</dbReference>
<dbReference type="EMBL" id="VLTJ01000020">
    <property type="protein sequence ID" value="TSH95778.1"/>
    <property type="molecule type" value="Genomic_DNA"/>
</dbReference>
<comment type="caution">
    <text evidence="5">The sequence shown here is derived from an EMBL/GenBank/DDBJ whole genome shotgun (WGS) entry which is preliminary data.</text>
</comment>
<dbReference type="CDD" id="cd17580">
    <property type="entry name" value="REC_2_DhkD-like"/>
    <property type="match status" value="1"/>
</dbReference>
<evidence type="ECO:0000313" key="5">
    <source>
        <dbReference type="EMBL" id="TSH95778.1"/>
    </source>
</evidence>
<dbReference type="InterPro" id="IPR011006">
    <property type="entry name" value="CheY-like_superfamily"/>
</dbReference>
<dbReference type="InterPro" id="IPR001789">
    <property type="entry name" value="Sig_transdc_resp-reg_receiver"/>
</dbReference>
<feature type="domain" description="Response regulatory" evidence="4">
    <location>
        <begin position="86"/>
        <end position="202"/>
    </location>
</feature>
<dbReference type="PANTHER" id="PTHR44591">
    <property type="entry name" value="STRESS RESPONSE REGULATOR PROTEIN 1"/>
    <property type="match status" value="1"/>
</dbReference>
<accession>A0A556AS73</accession>
<reference evidence="5 6" key="1">
    <citation type="submission" date="2019-07" db="EMBL/GenBank/DDBJ databases">
        <title>Qingshengfaniella alkalisoli gen. nov., sp. nov., isolated from saline soil.</title>
        <authorList>
            <person name="Xu L."/>
            <person name="Huang X.-X."/>
            <person name="Sun J.-Q."/>
        </authorList>
    </citation>
    <scope>NUCLEOTIDE SEQUENCE [LARGE SCALE GENOMIC DNA]</scope>
    <source>
        <strain evidence="5 6">DSM 27279</strain>
    </source>
</reference>
<gene>
    <name evidence="5" type="ORF">FOZ76_10320</name>
</gene>
<name>A0A556AS73_9BURK</name>
<organism evidence="5 6">
    <name type="scientific">Verticiella sediminum</name>
    <dbReference type="NCBI Taxonomy" id="1247510"/>
    <lineage>
        <taxon>Bacteria</taxon>
        <taxon>Pseudomonadati</taxon>
        <taxon>Pseudomonadota</taxon>
        <taxon>Betaproteobacteria</taxon>
        <taxon>Burkholderiales</taxon>
        <taxon>Alcaligenaceae</taxon>
        <taxon>Verticiella</taxon>
    </lineage>
</organism>
<dbReference type="Pfam" id="PF00072">
    <property type="entry name" value="Response_reg"/>
    <property type="match status" value="1"/>
</dbReference>
<evidence type="ECO:0000256" key="2">
    <source>
        <dbReference type="PROSITE-ProRule" id="PRU00169"/>
    </source>
</evidence>